<keyword evidence="1" id="KW-0472">Membrane</keyword>
<dbReference type="AlphaFoldDB" id="A0A0X8JHK3"/>
<protein>
    <submittedName>
        <fullName evidence="2">FeS-binding protein</fullName>
    </submittedName>
</protein>
<dbReference type="Proteomes" id="UP000069241">
    <property type="component" value="Chromosome"/>
</dbReference>
<dbReference type="KEGG" id="dfi:AXF13_00250"/>
<dbReference type="STRING" id="44742.AXF13_00250"/>
<keyword evidence="3" id="KW-1185">Reference proteome</keyword>
<gene>
    <name evidence="2" type="ORF">AXF13_00250</name>
</gene>
<dbReference type="EMBL" id="CP014229">
    <property type="protein sequence ID" value="AMD88677.1"/>
    <property type="molecule type" value="Genomic_DNA"/>
</dbReference>
<sequence>MKEDPRLFSAFFKLLWAACMLAAIVSGLAHLPFAFRYGLINTWRASPTVAHYWSAAALLLLGTYAAVVWCTLGRRDYALTPWGGLRVALLLVLAVTGLLLILHNLPGFSVYGATYAVIKLGHLFCALALPLLLFVHGCLRLLGRGRWVRLLPAARRRKSRGLPATD</sequence>
<proteinExistence type="predicted"/>
<feature type="transmembrane region" description="Helical" evidence="1">
    <location>
        <begin position="84"/>
        <end position="103"/>
    </location>
</feature>
<evidence type="ECO:0000313" key="3">
    <source>
        <dbReference type="Proteomes" id="UP000069241"/>
    </source>
</evidence>
<evidence type="ECO:0000256" key="1">
    <source>
        <dbReference type="SAM" id="Phobius"/>
    </source>
</evidence>
<keyword evidence="1" id="KW-0812">Transmembrane</keyword>
<feature type="transmembrane region" description="Helical" evidence="1">
    <location>
        <begin position="12"/>
        <end position="31"/>
    </location>
</feature>
<accession>A0A0X8JHK3</accession>
<reference evidence="3" key="1">
    <citation type="submission" date="2016-02" db="EMBL/GenBank/DDBJ databases">
        <authorList>
            <person name="Holder M.E."/>
            <person name="Ajami N.J."/>
            <person name="Petrosino J.F."/>
        </authorList>
    </citation>
    <scope>NUCLEOTIDE SEQUENCE [LARGE SCALE GENOMIC DNA]</scope>
    <source>
        <strain evidence="3">CCUG 45958</strain>
    </source>
</reference>
<organism evidence="2 3">
    <name type="scientific">Desulfovibrio fairfieldensis</name>
    <dbReference type="NCBI Taxonomy" id="44742"/>
    <lineage>
        <taxon>Bacteria</taxon>
        <taxon>Pseudomonadati</taxon>
        <taxon>Thermodesulfobacteriota</taxon>
        <taxon>Desulfovibrionia</taxon>
        <taxon>Desulfovibrionales</taxon>
        <taxon>Desulfovibrionaceae</taxon>
        <taxon>Desulfovibrio</taxon>
    </lineage>
</organism>
<feature type="transmembrane region" description="Helical" evidence="1">
    <location>
        <begin position="115"/>
        <end position="139"/>
    </location>
</feature>
<dbReference type="RefSeq" id="WP_062251203.1">
    <property type="nucleotide sequence ID" value="NZ_CP014229.1"/>
</dbReference>
<keyword evidence="1" id="KW-1133">Transmembrane helix</keyword>
<evidence type="ECO:0000313" key="2">
    <source>
        <dbReference type="EMBL" id="AMD88677.1"/>
    </source>
</evidence>
<name>A0A0X8JHK3_9BACT</name>
<feature type="transmembrane region" description="Helical" evidence="1">
    <location>
        <begin position="51"/>
        <end position="72"/>
    </location>
</feature>